<dbReference type="AlphaFoldDB" id="A0A9D3W859"/>
<proteinExistence type="predicted"/>
<reference evidence="1 2" key="1">
    <citation type="journal article" date="2021" name="Plant Biotechnol. J.">
        <title>Multi-omics assisted identification of the key and species-specific regulatory components of drought-tolerant mechanisms in Gossypium stocksii.</title>
        <authorList>
            <person name="Yu D."/>
            <person name="Ke L."/>
            <person name="Zhang D."/>
            <person name="Wu Y."/>
            <person name="Sun Y."/>
            <person name="Mei J."/>
            <person name="Sun J."/>
            <person name="Sun Y."/>
        </authorList>
    </citation>
    <scope>NUCLEOTIDE SEQUENCE [LARGE SCALE GENOMIC DNA]</scope>
    <source>
        <strain evidence="2">cv. E1</strain>
        <tissue evidence="1">Leaf</tissue>
    </source>
</reference>
<evidence type="ECO:0000313" key="2">
    <source>
        <dbReference type="Proteomes" id="UP000828251"/>
    </source>
</evidence>
<sequence length="62" mass="7416">MTIREEIHTVIPTHLEIRVERKKASSLRSFETTNEKVDIFLQVHQCIHLRIDIHEEVIVFHV</sequence>
<name>A0A9D3W859_9ROSI</name>
<dbReference type="EMBL" id="JAIQCV010000003">
    <property type="protein sequence ID" value="KAH1114443.1"/>
    <property type="molecule type" value="Genomic_DNA"/>
</dbReference>
<evidence type="ECO:0000313" key="1">
    <source>
        <dbReference type="EMBL" id="KAH1114443.1"/>
    </source>
</evidence>
<organism evidence="1 2">
    <name type="scientific">Gossypium stocksii</name>
    <dbReference type="NCBI Taxonomy" id="47602"/>
    <lineage>
        <taxon>Eukaryota</taxon>
        <taxon>Viridiplantae</taxon>
        <taxon>Streptophyta</taxon>
        <taxon>Embryophyta</taxon>
        <taxon>Tracheophyta</taxon>
        <taxon>Spermatophyta</taxon>
        <taxon>Magnoliopsida</taxon>
        <taxon>eudicotyledons</taxon>
        <taxon>Gunneridae</taxon>
        <taxon>Pentapetalae</taxon>
        <taxon>rosids</taxon>
        <taxon>malvids</taxon>
        <taxon>Malvales</taxon>
        <taxon>Malvaceae</taxon>
        <taxon>Malvoideae</taxon>
        <taxon>Gossypium</taxon>
    </lineage>
</organism>
<comment type="caution">
    <text evidence="1">The sequence shown here is derived from an EMBL/GenBank/DDBJ whole genome shotgun (WGS) entry which is preliminary data.</text>
</comment>
<gene>
    <name evidence="1" type="ORF">J1N35_007821</name>
</gene>
<protein>
    <submittedName>
        <fullName evidence="1">Uncharacterized protein</fullName>
    </submittedName>
</protein>
<dbReference type="Proteomes" id="UP000828251">
    <property type="component" value="Unassembled WGS sequence"/>
</dbReference>
<keyword evidence="2" id="KW-1185">Reference proteome</keyword>
<accession>A0A9D3W859</accession>